<dbReference type="OrthoDB" id="9788420at2"/>
<dbReference type="STRING" id="1122209.SAMN02745752_00251"/>
<protein>
    <submittedName>
        <fullName evidence="2">Phospholipid/cholesterol/gamma-HCH transport system substrate-binding protein</fullName>
    </submittedName>
</protein>
<organism evidence="2 3">
    <name type="scientific">Marinospirillum alkaliphilum DSM 21637</name>
    <dbReference type="NCBI Taxonomy" id="1122209"/>
    <lineage>
        <taxon>Bacteria</taxon>
        <taxon>Pseudomonadati</taxon>
        <taxon>Pseudomonadota</taxon>
        <taxon>Gammaproteobacteria</taxon>
        <taxon>Oceanospirillales</taxon>
        <taxon>Oceanospirillaceae</taxon>
        <taxon>Marinospirillum</taxon>
    </lineage>
</organism>
<dbReference type="PANTHER" id="PTHR33371:SF4">
    <property type="entry name" value="INTERMEMBRANE PHOSPHOLIPID TRANSPORT SYSTEM BINDING PROTEIN MLAD"/>
    <property type="match status" value="1"/>
</dbReference>
<sequence>MRNQRWVEVSVGGFMLLGLLALVFLAFKVSGLTYDPGRSNFEVEAFFGDIGGLKPRSKVTLAGVVVGRVTSIELDEEWFEARVVMQLDERLKGKLSLDTAAAIQTSGLLGDNYISLTPGIDDEMLVHGGTLRDTQSALILEQLINQFITNSTRD</sequence>
<gene>
    <name evidence="2" type="ORF">SAMN02745752_00251</name>
</gene>
<feature type="domain" description="Mce/MlaD" evidence="1">
    <location>
        <begin position="42"/>
        <end position="119"/>
    </location>
</feature>
<evidence type="ECO:0000313" key="3">
    <source>
        <dbReference type="Proteomes" id="UP000182350"/>
    </source>
</evidence>
<keyword evidence="3" id="KW-1185">Reference proteome</keyword>
<dbReference type="InterPro" id="IPR003399">
    <property type="entry name" value="Mce/MlaD"/>
</dbReference>
<reference evidence="2 3" key="1">
    <citation type="submission" date="2016-11" db="EMBL/GenBank/DDBJ databases">
        <authorList>
            <person name="Jaros S."/>
            <person name="Januszkiewicz K."/>
            <person name="Wedrychowicz H."/>
        </authorList>
    </citation>
    <scope>NUCLEOTIDE SEQUENCE [LARGE SCALE GENOMIC DNA]</scope>
    <source>
        <strain evidence="2 3">DSM 21637</strain>
    </source>
</reference>
<evidence type="ECO:0000313" key="2">
    <source>
        <dbReference type="EMBL" id="SFX02309.1"/>
    </source>
</evidence>
<dbReference type="Proteomes" id="UP000182350">
    <property type="component" value="Unassembled WGS sequence"/>
</dbReference>
<dbReference type="InterPro" id="IPR030970">
    <property type="entry name" value="ABC_MlaD"/>
</dbReference>
<name>A0A1K1TPT3_9GAMM</name>
<proteinExistence type="predicted"/>
<evidence type="ECO:0000259" key="1">
    <source>
        <dbReference type="Pfam" id="PF02470"/>
    </source>
</evidence>
<dbReference type="InterPro" id="IPR052336">
    <property type="entry name" value="MlaD_Phospholipid_Transporter"/>
</dbReference>
<accession>A0A1K1TPT3</accession>
<dbReference type="PANTHER" id="PTHR33371">
    <property type="entry name" value="INTERMEMBRANE PHOSPHOLIPID TRANSPORT SYSTEM BINDING PROTEIN MLAD-RELATED"/>
    <property type="match status" value="1"/>
</dbReference>
<dbReference type="NCBIfam" id="TIGR04430">
    <property type="entry name" value="OM_asym_MlaD"/>
    <property type="match status" value="1"/>
</dbReference>
<dbReference type="AlphaFoldDB" id="A0A1K1TPT3"/>
<dbReference type="GO" id="GO:0005543">
    <property type="term" value="F:phospholipid binding"/>
    <property type="evidence" value="ECO:0007669"/>
    <property type="project" value="TreeGrafter"/>
</dbReference>
<dbReference type="EMBL" id="FPJW01000001">
    <property type="protein sequence ID" value="SFX02309.1"/>
    <property type="molecule type" value="Genomic_DNA"/>
</dbReference>
<dbReference type="Pfam" id="PF02470">
    <property type="entry name" value="MlaD"/>
    <property type="match status" value="1"/>
</dbReference>
<dbReference type="GO" id="GO:0005548">
    <property type="term" value="F:phospholipid transporter activity"/>
    <property type="evidence" value="ECO:0007669"/>
    <property type="project" value="TreeGrafter"/>
</dbReference>
<dbReference type="RefSeq" id="WP_072324497.1">
    <property type="nucleotide sequence ID" value="NZ_FPJW01000001.1"/>
</dbReference>